<evidence type="ECO:0000259" key="12">
    <source>
        <dbReference type="PROSITE" id="PS50850"/>
    </source>
</evidence>
<keyword evidence="5 11" id="KW-0812">Transmembrane</keyword>
<organism evidence="13 14">
    <name type="scientific">Rhodococcus aetherivorans</name>
    <dbReference type="NCBI Taxonomy" id="191292"/>
    <lineage>
        <taxon>Bacteria</taxon>
        <taxon>Bacillati</taxon>
        <taxon>Actinomycetota</taxon>
        <taxon>Actinomycetes</taxon>
        <taxon>Mycobacteriales</taxon>
        <taxon>Nocardiaceae</taxon>
        <taxon>Rhodococcus</taxon>
    </lineage>
</organism>
<accession>A0AA46NZ66</accession>
<dbReference type="FunFam" id="1.20.1250.20:FF:000001">
    <property type="entry name" value="Dicarboxylate MFS transporter"/>
    <property type="match status" value="1"/>
</dbReference>
<evidence type="ECO:0000256" key="1">
    <source>
        <dbReference type="ARBA" id="ARBA00004651"/>
    </source>
</evidence>
<dbReference type="PROSITE" id="PS50850">
    <property type="entry name" value="MFS"/>
    <property type="match status" value="1"/>
</dbReference>
<dbReference type="EMBL" id="CP106984">
    <property type="protein sequence ID" value="UYF97319.1"/>
    <property type="molecule type" value="Genomic_DNA"/>
</dbReference>
<protein>
    <recommendedName>
        <fullName evidence="10">Putative proline/betaine transporter</fullName>
    </recommendedName>
</protein>
<comment type="similarity">
    <text evidence="2">Belongs to the major facilitator superfamily. Metabolite:H+ Symporter (MHS) family (TC 2.A.1.6) family.</text>
</comment>
<dbReference type="PANTHER" id="PTHR43045:SF1">
    <property type="entry name" value="SHIKIMATE TRANSPORTER"/>
    <property type="match status" value="1"/>
</dbReference>
<feature type="domain" description="Major facilitator superfamily (MFS) profile" evidence="12">
    <location>
        <begin position="37"/>
        <end position="446"/>
    </location>
</feature>
<evidence type="ECO:0000313" key="13">
    <source>
        <dbReference type="EMBL" id="UYF97319.1"/>
    </source>
</evidence>
<dbReference type="InterPro" id="IPR036259">
    <property type="entry name" value="MFS_trans_sf"/>
</dbReference>
<dbReference type="PANTHER" id="PTHR43045">
    <property type="entry name" value="SHIKIMATE TRANSPORTER"/>
    <property type="match status" value="1"/>
</dbReference>
<evidence type="ECO:0000256" key="4">
    <source>
        <dbReference type="ARBA" id="ARBA00022475"/>
    </source>
</evidence>
<keyword evidence="8 11" id="KW-0472">Membrane</keyword>
<keyword evidence="6" id="KW-0769">Symport</keyword>
<feature type="transmembrane region" description="Helical" evidence="11">
    <location>
        <begin position="420"/>
        <end position="441"/>
    </location>
</feature>
<sequence>MEMLCVLGHPYIRAAEIISRSRQRRPHMPKMSQTSKVGFASGVGTTVEWYDFFIYGTAAGLVFNKIFFPEFDSLIGTLLAFATFSAAFVARPLGGVVFGHFGDRIGRKSMLVITLTIMGLTTLGVGLLPSYETIGVAAPIILVTLRFVQGLALGGEIGGAILMAVEHAPADKRGYYGSWVQMGVPAGLMLGNTVFLLMAGLSPEAFESWGWRIPFLIGGAFVAIGLFVRLHVGESPNFDRVKKNAQLEKLPIGVVLRHYPKQVLLTCGAYFAIGVTFYGTTVFGLSYGVTQVGYTRNQMLTLVLVAMAVTFVALPLFGKLSDAYGRKPVFLAGVLAMLLFTFPWFWLVNSGSFVLAMIGFVVFCLAFATSYGPLAAFFAEAFDTRIRYTGISFGYTIGTLASSAPAPIVATYLLDRTGSYVAVALFMVAMCAVSVVCVIAMRETYRQDLSDNDETSGQEQLSPTSH</sequence>
<evidence type="ECO:0000256" key="2">
    <source>
        <dbReference type="ARBA" id="ARBA00008240"/>
    </source>
</evidence>
<feature type="transmembrane region" description="Helical" evidence="11">
    <location>
        <begin position="213"/>
        <end position="232"/>
    </location>
</feature>
<feature type="transmembrane region" description="Helical" evidence="11">
    <location>
        <begin position="353"/>
        <end position="379"/>
    </location>
</feature>
<evidence type="ECO:0000256" key="10">
    <source>
        <dbReference type="ARBA" id="ARBA00039918"/>
    </source>
</evidence>
<proteinExistence type="inferred from homology"/>
<dbReference type="Proteomes" id="UP001163947">
    <property type="component" value="Plasmid pN1"/>
</dbReference>
<evidence type="ECO:0000256" key="8">
    <source>
        <dbReference type="ARBA" id="ARBA00023136"/>
    </source>
</evidence>
<dbReference type="Gene3D" id="1.20.1250.20">
    <property type="entry name" value="MFS general substrate transporter like domains"/>
    <property type="match status" value="2"/>
</dbReference>
<keyword evidence="13" id="KW-0614">Plasmid</keyword>
<feature type="transmembrane region" description="Helical" evidence="11">
    <location>
        <begin position="329"/>
        <end position="347"/>
    </location>
</feature>
<comment type="function">
    <text evidence="9">May be a proton symporter involved in the uptake of osmolytes such as proline and glycine betaine.</text>
</comment>
<feature type="transmembrane region" description="Helical" evidence="11">
    <location>
        <begin position="299"/>
        <end position="317"/>
    </location>
</feature>
<feature type="transmembrane region" description="Helical" evidence="11">
    <location>
        <begin position="110"/>
        <end position="131"/>
    </location>
</feature>
<evidence type="ECO:0000256" key="6">
    <source>
        <dbReference type="ARBA" id="ARBA00022847"/>
    </source>
</evidence>
<dbReference type="Pfam" id="PF07690">
    <property type="entry name" value="MFS_1"/>
    <property type="match status" value="1"/>
</dbReference>
<geneLocation type="plasmid" evidence="13 14">
    <name>pN1</name>
</geneLocation>
<dbReference type="SUPFAM" id="SSF103473">
    <property type="entry name" value="MFS general substrate transporter"/>
    <property type="match status" value="1"/>
</dbReference>
<feature type="transmembrane region" description="Helical" evidence="11">
    <location>
        <begin position="137"/>
        <end position="164"/>
    </location>
</feature>
<feature type="transmembrane region" description="Helical" evidence="11">
    <location>
        <begin position="176"/>
        <end position="201"/>
    </location>
</feature>
<evidence type="ECO:0000256" key="5">
    <source>
        <dbReference type="ARBA" id="ARBA00022692"/>
    </source>
</evidence>
<reference evidence="13" key="1">
    <citation type="submission" date="2022-09" db="EMBL/GenBank/DDBJ databases">
        <title>The genome sequence of Rhodococcus aetherivorans N1.</title>
        <authorList>
            <person name="Jiang W."/>
        </authorList>
    </citation>
    <scope>NUCLEOTIDE SEQUENCE</scope>
    <source>
        <strain evidence="13">N1</strain>
        <plasmid evidence="13">pN1</plasmid>
    </source>
</reference>
<dbReference type="AlphaFoldDB" id="A0AA46NZ66"/>
<evidence type="ECO:0000256" key="7">
    <source>
        <dbReference type="ARBA" id="ARBA00022989"/>
    </source>
</evidence>
<dbReference type="InterPro" id="IPR011701">
    <property type="entry name" value="MFS"/>
</dbReference>
<feature type="transmembrane region" description="Helical" evidence="11">
    <location>
        <begin position="263"/>
        <end position="287"/>
    </location>
</feature>
<evidence type="ECO:0000256" key="3">
    <source>
        <dbReference type="ARBA" id="ARBA00022448"/>
    </source>
</evidence>
<gene>
    <name evidence="13" type="ORF">OCS65_29140</name>
</gene>
<dbReference type="GO" id="GO:0005886">
    <property type="term" value="C:plasma membrane"/>
    <property type="evidence" value="ECO:0007669"/>
    <property type="project" value="UniProtKB-SubCell"/>
</dbReference>
<feature type="transmembrane region" description="Helical" evidence="11">
    <location>
        <begin position="74"/>
        <end position="98"/>
    </location>
</feature>
<keyword evidence="7 11" id="KW-1133">Transmembrane helix</keyword>
<evidence type="ECO:0000256" key="9">
    <source>
        <dbReference type="ARBA" id="ARBA00037295"/>
    </source>
</evidence>
<comment type="subcellular location">
    <subcellularLocation>
        <location evidence="1">Cell membrane</location>
        <topology evidence="1">Multi-pass membrane protein</topology>
    </subcellularLocation>
</comment>
<dbReference type="GO" id="GO:0015293">
    <property type="term" value="F:symporter activity"/>
    <property type="evidence" value="ECO:0007669"/>
    <property type="project" value="UniProtKB-KW"/>
</dbReference>
<evidence type="ECO:0000313" key="14">
    <source>
        <dbReference type="Proteomes" id="UP001163947"/>
    </source>
</evidence>
<name>A0AA46NZ66_9NOCA</name>
<evidence type="ECO:0000256" key="11">
    <source>
        <dbReference type="SAM" id="Phobius"/>
    </source>
</evidence>
<feature type="transmembrane region" description="Helical" evidence="11">
    <location>
        <begin position="391"/>
        <end position="414"/>
    </location>
</feature>
<keyword evidence="4" id="KW-1003">Cell membrane</keyword>
<keyword evidence="3" id="KW-0813">Transport</keyword>
<dbReference type="CDD" id="cd17369">
    <property type="entry name" value="MFS_ShiA_like"/>
    <property type="match status" value="1"/>
</dbReference>
<dbReference type="InterPro" id="IPR020846">
    <property type="entry name" value="MFS_dom"/>
</dbReference>